<name>A0A151U9S9_CAJCA</name>
<evidence type="ECO:0000313" key="3">
    <source>
        <dbReference type="Proteomes" id="UP000075243"/>
    </source>
</evidence>
<feature type="transmembrane region" description="Helical" evidence="1">
    <location>
        <begin position="96"/>
        <end position="113"/>
    </location>
</feature>
<accession>A0A151U9S9</accession>
<keyword evidence="1" id="KW-0472">Membrane</keyword>
<evidence type="ECO:0008006" key="4">
    <source>
        <dbReference type="Google" id="ProtNLM"/>
    </source>
</evidence>
<evidence type="ECO:0000256" key="1">
    <source>
        <dbReference type="SAM" id="Phobius"/>
    </source>
</evidence>
<keyword evidence="3" id="KW-1185">Reference proteome</keyword>
<dbReference type="AlphaFoldDB" id="A0A151U9S9"/>
<organism evidence="2 3">
    <name type="scientific">Cajanus cajan</name>
    <name type="common">Pigeon pea</name>
    <name type="synonym">Cajanus indicus</name>
    <dbReference type="NCBI Taxonomy" id="3821"/>
    <lineage>
        <taxon>Eukaryota</taxon>
        <taxon>Viridiplantae</taxon>
        <taxon>Streptophyta</taxon>
        <taxon>Embryophyta</taxon>
        <taxon>Tracheophyta</taxon>
        <taxon>Spermatophyta</taxon>
        <taxon>Magnoliopsida</taxon>
        <taxon>eudicotyledons</taxon>
        <taxon>Gunneridae</taxon>
        <taxon>Pentapetalae</taxon>
        <taxon>rosids</taxon>
        <taxon>fabids</taxon>
        <taxon>Fabales</taxon>
        <taxon>Fabaceae</taxon>
        <taxon>Papilionoideae</taxon>
        <taxon>50 kb inversion clade</taxon>
        <taxon>NPAAA clade</taxon>
        <taxon>indigoferoid/millettioid clade</taxon>
        <taxon>Phaseoleae</taxon>
        <taxon>Cajanus</taxon>
    </lineage>
</organism>
<gene>
    <name evidence="2" type="ORF">KK1_020298</name>
</gene>
<keyword evidence="1" id="KW-1133">Transmembrane helix</keyword>
<dbReference type="PANTHER" id="PTHR33116:SF78">
    <property type="entry name" value="OS12G0587133 PROTEIN"/>
    <property type="match status" value="1"/>
</dbReference>
<dbReference type="STRING" id="3821.A0A151U9S9"/>
<dbReference type="Gramene" id="C.cajan_19717.t">
    <property type="protein sequence ID" value="C.cajan_19717.t"/>
    <property type="gene ID" value="C.cajan_19717"/>
</dbReference>
<reference evidence="2 3" key="1">
    <citation type="journal article" date="2012" name="Nat. Biotechnol.">
        <title>Draft genome sequence of pigeonpea (Cajanus cajan), an orphan legume crop of resource-poor farmers.</title>
        <authorList>
            <person name="Varshney R.K."/>
            <person name="Chen W."/>
            <person name="Li Y."/>
            <person name="Bharti A.K."/>
            <person name="Saxena R.K."/>
            <person name="Schlueter J.A."/>
            <person name="Donoghue M.T."/>
            <person name="Azam S."/>
            <person name="Fan G."/>
            <person name="Whaley A.M."/>
            <person name="Farmer A.D."/>
            <person name="Sheridan J."/>
            <person name="Iwata A."/>
            <person name="Tuteja R."/>
            <person name="Penmetsa R.V."/>
            <person name="Wu W."/>
            <person name="Upadhyaya H.D."/>
            <person name="Yang S.P."/>
            <person name="Shah T."/>
            <person name="Saxena K.B."/>
            <person name="Michael T."/>
            <person name="McCombie W.R."/>
            <person name="Yang B."/>
            <person name="Zhang G."/>
            <person name="Yang H."/>
            <person name="Wang J."/>
            <person name="Spillane C."/>
            <person name="Cook D.R."/>
            <person name="May G.D."/>
            <person name="Xu X."/>
            <person name="Jackson S.A."/>
        </authorList>
    </citation>
    <scope>NUCLEOTIDE SEQUENCE [LARGE SCALE GENOMIC DNA]</scope>
    <source>
        <strain evidence="3">cv. Asha</strain>
    </source>
</reference>
<dbReference type="EMBL" id="CM003603">
    <property type="protein sequence ID" value="KYP76076.1"/>
    <property type="molecule type" value="Genomic_DNA"/>
</dbReference>
<keyword evidence="1" id="KW-0812">Transmembrane</keyword>
<feature type="transmembrane region" description="Helical" evidence="1">
    <location>
        <begin position="173"/>
        <end position="191"/>
    </location>
</feature>
<dbReference type="PANTHER" id="PTHR33116">
    <property type="entry name" value="REVERSE TRANSCRIPTASE ZINC-BINDING DOMAIN-CONTAINING PROTEIN-RELATED-RELATED"/>
    <property type="match status" value="1"/>
</dbReference>
<protein>
    <recommendedName>
        <fullName evidence="4">Reverse transcriptase domain-containing protein</fullName>
    </recommendedName>
</protein>
<evidence type="ECO:0000313" key="2">
    <source>
        <dbReference type="EMBL" id="KYP76076.1"/>
    </source>
</evidence>
<dbReference type="Proteomes" id="UP000075243">
    <property type="component" value="Chromosome 1"/>
</dbReference>
<proteinExistence type="predicted"/>
<sequence>MVNWKRKKSSIKGLYIDGSWVEVPKEVKKEVKQFFNKIYDPIAPLLFIVVVEDLIVMMRTTISENMFEGLIVGKNQVKVSILQYANDTILLGKEKLSNVVIIKSILICFELISGLKVNFAKSRFDGVGVERKTLVSYAFLLNCKLFKLNQSFVSSRKKLYLWKYKLSLMAGRIYLINLVLSSLFLFFMSFYKMPKLVVKQIVIKYTK</sequence>